<evidence type="ECO:0000313" key="1">
    <source>
        <dbReference type="EMBL" id="DAE03827.1"/>
    </source>
</evidence>
<organism evidence="1">
    <name type="scientific">Myoviridae sp. ct2Pw37</name>
    <dbReference type="NCBI Taxonomy" id="2825021"/>
    <lineage>
        <taxon>Viruses</taxon>
        <taxon>Duplodnaviria</taxon>
        <taxon>Heunggongvirae</taxon>
        <taxon>Uroviricota</taxon>
        <taxon>Caudoviricetes</taxon>
    </lineage>
</organism>
<protein>
    <submittedName>
        <fullName evidence="1">Uncharacterized protein</fullName>
    </submittedName>
</protein>
<accession>A0A8S5PBJ2</accession>
<reference evidence="1" key="1">
    <citation type="journal article" date="2021" name="Proc. Natl. Acad. Sci. U.S.A.">
        <title>A Catalog of Tens of Thousands of Viruses from Human Metagenomes Reveals Hidden Associations with Chronic Diseases.</title>
        <authorList>
            <person name="Tisza M.J."/>
            <person name="Buck C.B."/>
        </authorList>
    </citation>
    <scope>NUCLEOTIDE SEQUENCE</scope>
    <source>
        <strain evidence="1">Ct2Pw37</strain>
    </source>
</reference>
<dbReference type="EMBL" id="BK015374">
    <property type="protein sequence ID" value="DAE03827.1"/>
    <property type="molecule type" value="Genomic_DNA"/>
</dbReference>
<name>A0A8S5PBJ2_9CAUD</name>
<proteinExistence type="predicted"/>
<sequence>MEKLIVEEICRNLKWYERVVVKLFRKTFIKVYHKTRKSIVNSLLEQ</sequence>